<dbReference type="EMBL" id="CP070969">
    <property type="protein sequence ID" value="QSF43399.1"/>
    <property type="molecule type" value="Genomic_DNA"/>
</dbReference>
<accession>A0ABX7L8P5</accession>
<dbReference type="Proteomes" id="UP000663452">
    <property type="component" value="Chromosome"/>
</dbReference>
<evidence type="ECO:0000313" key="2">
    <source>
        <dbReference type="Proteomes" id="UP000663452"/>
    </source>
</evidence>
<name>A0ABX7L8P5_9BACL</name>
<keyword evidence="2" id="KW-1185">Reference proteome</keyword>
<sequence>MKCNINIQVYVKLNTLGINALREHYESLKIPERYWQEPEFDGTYKFALWNLMQIFGSHFYIGGNQLFENNEIIFVK</sequence>
<proteinExistence type="predicted"/>
<reference evidence="1 2" key="1">
    <citation type="submission" date="2021-02" db="EMBL/GenBank/DDBJ databases">
        <title>Paenibacillus tianjinensis sp. nov.</title>
        <authorList>
            <person name="Liu H."/>
        </authorList>
    </citation>
    <scope>NUCLEOTIDE SEQUENCE [LARGE SCALE GENOMIC DNA]</scope>
    <source>
        <strain evidence="1 2">TB2019</strain>
    </source>
</reference>
<gene>
    <name evidence="1" type="ORF">JRJ22_19220</name>
</gene>
<organism evidence="1 2">
    <name type="scientific">Paenibacillus tianjinensis</name>
    <dbReference type="NCBI Taxonomy" id="2810347"/>
    <lineage>
        <taxon>Bacteria</taxon>
        <taxon>Bacillati</taxon>
        <taxon>Bacillota</taxon>
        <taxon>Bacilli</taxon>
        <taxon>Bacillales</taxon>
        <taxon>Paenibacillaceae</taxon>
        <taxon>Paenibacillus</taxon>
    </lineage>
</organism>
<protein>
    <submittedName>
        <fullName evidence="1">Uncharacterized protein</fullName>
    </submittedName>
</protein>
<dbReference type="RefSeq" id="WP_206101032.1">
    <property type="nucleotide sequence ID" value="NZ_CP070969.1"/>
</dbReference>
<evidence type="ECO:0000313" key="1">
    <source>
        <dbReference type="EMBL" id="QSF43399.1"/>
    </source>
</evidence>